<evidence type="ECO:0000313" key="1">
    <source>
        <dbReference type="EMBL" id="MEK0172213.1"/>
    </source>
</evidence>
<dbReference type="RefSeq" id="WP_340197564.1">
    <property type="nucleotide sequence ID" value="NZ_JBBKAP010000072.1"/>
</dbReference>
<accession>A0ABU8YCH6</accession>
<dbReference type="InterPro" id="IPR011664">
    <property type="entry name" value="Abi_system_AbiD/AbiF-like"/>
</dbReference>
<protein>
    <submittedName>
        <fullName evidence="1">Abi family protein</fullName>
    </submittedName>
</protein>
<reference evidence="1 2" key="1">
    <citation type="submission" date="2024-03" db="EMBL/GenBank/DDBJ databases">
        <title>Whole genomes of four grape xylem sap localized bacterial endophytes.</title>
        <authorList>
            <person name="Kumar G."/>
            <person name="Savka M.A."/>
        </authorList>
    </citation>
    <scope>NUCLEOTIDE SEQUENCE [LARGE SCALE GENOMIC DNA]</scope>
    <source>
        <strain evidence="1 2">RIT_GXS8</strain>
    </source>
</reference>
<comment type="caution">
    <text evidence="1">The sequence shown here is derived from an EMBL/GenBank/DDBJ whole genome shotgun (WGS) entry which is preliminary data.</text>
</comment>
<sequence>MHHDQPVAVWPGLIFFSPGGVVVEYSKPWLTLDQQVERLRGRGLVVESHPAAVDLLDRVGYYRLTGYLYPLRQPDVVGDGHEVPQHITLRETYRTGASIEHARSLMDHDRALRLLVLDGVERIEVAVRTKIAHVLGRNGPFAHRDPASFTPSFLQVGEAGTSGHERWIERVRARQDRSDEVFVAHFRTRYDGQLPVWALTEILEFGQVARLYGGLSNVLGTEIAMALGAPSKRVLGSWLASINYVRNVAAHHARLFNRKLVVAPKRPANVPEFDHLRRTEHAKVVFGVYGVLVVMAFLLRRIDADCAWRQRATALLHDFPDVPGMSTADLGAPVGWALESIWRPAEGS</sequence>
<keyword evidence="2" id="KW-1185">Reference proteome</keyword>
<organism evidence="1 2">
    <name type="scientific">Curtobacterium citreum</name>
    <dbReference type="NCBI Taxonomy" id="2036"/>
    <lineage>
        <taxon>Bacteria</taxon>
        <taxon>Bacillati</taxon>
        <taxon>Actinomycetota</taxon>
        <taxon>Actinomycetes</taxon>
        <taxon>Micrococcales</taxon>
        <taxon>Microbacteriaceae</taxon>
        <taxon>Curtobacterium</taxon>
    </lineage>
</organism>
<name>A0ABU8YCH6_9MICO</name>
<proteinExistence type="predicted"/>
<dbReference type="Proteomes" id="UP001370299">
    <property type="component" value="Unassembled WGS sequence"/>
</dbReference>
<dbReference type="EMBL" id="JBBLYY010000061">
    <property type="protein sequence ID" value="MEK0172213.1"/>
    <property type="molecule type" value="Genomic_DNA"/>
</dbReference>
<dbReference type="Pfam" id="PF07751">
    <property type="entry name" value="Abi_2"/>
    <property type="match status" value="1"/>
</dbReference>
<evidence type="ECO:0000313" key="2">
    <source>
        <dbReference type="Proteomes" id="UP001370299"/>
    </source>
</evidence>
<gene>
    <name evidence="1" type="ORF">WMN62_12105</name>
</gene>